<dbReference type="Proteomes" id="UP000625079">
    <property type="component" value="Unassembled WGS sequence"/>
</dbReference>
<evidence type="ECO:0000313" key="1">
    <source>
        <dbReference type="EMBL" id="GGI34183.1"/>
    </source>
</evidence>
<sequence>MKYHFGIQWPGRCEQLGGLARLILVIVGRHILASIPFGGPNCVWSLFEYMPMINVMAKCAEPHTGCCCKSSVLNQSIGSAEALD</sequence>
<dbReference type="EMBL" id="BMHC01000040">
    <property type="protein sequence ID" value="GGI34183.1"/>
    <property type="molecule type" value="Genomic_DNA"/>
</dbReference>
<reference evidence="1" key="2">
    <citation type="submission" date="2022-12" db="EMBL/GenBank/DDBJ databases">
        <authorList>
            <person name="Sun Q."/>
            <person name="Zhou Y."/>
        </authorList>
    </citation>
    <scope>NUCLEOTIDE SEQUENCE</scope>
    <source>
        <strain evidence="1">CGMCC 1.15034</strain>
    </source>
</reference>
<gene>
    <name evidence="1" type="ORF">GCM10010987_78130</name>
</gene>
<reference evidence="1" key="1">
    <citation type="journal article" date="2014" name="Int. J. Syst. Evol. Microbiol.">
        <title>Complete genome sequence of Corynebacterium casei LMG S-19264T (=DSM 44701T), isolated from a smear-ripened cheese.</title>
        <authorList>
            <consortium name="US DOE Joint Genome Institute (JGI-PGF)"/>
            <person name="Walter F."/>
            <person name="Albersmeier A."/>
            <person name="Kalinowski J."/>
            <person name="Ruckert C."/>
        </authorList>
    </citation>
    <scope>NUCLEOTIDE SEQUENCE</scope>
    <source>
        <strain evidence="1">CGMCC 1.15034</strain>
    </source>
</reference>
<evidence type="ECO:0000313" key="2">
    <source>
        <dbReference type="Proteomes" id="UP000625079"/>
    </source>
</evidence>
<proteinExistence type="predicted"/>
<comment type="caution">
    <text evidence="1">The sequence shown here is derived from an EMBL/GenBank/DDBJ whole genome shotgun (WGS) entry which is preliminary data.</text>
</comment>
<dbReference type="AlphaFoldDB" id="A0AA87WC04"/>
<accession>A0AA87WC04</accession>
<name>A0AA87WC04_9BRAD</name>
<organism evidence="1 2">
    <name type="scientific">Bradyrhizobium guangdongense</name>
    <dbReference type="NCBI Taxonomy" id="1325090"/>
    <lineage>
        <taxon>Bacteria</taxon>
        <taxon>Pseudomonadati</taxon>
        <taxon>Pseudomonadota</taxon>
        <taxon>Alphaproteobacteria</taxon>
        <taxon>Hyphomicrobiales</taxon>
        <taxon>Nitrobacteraceae</taxon>
        <taxon>Bradyrhizobium</taxon>
    </lineage>
</organism>
<protein>
    <submittedName>
        <fullName evidence="1">Uncharacterized protein</fullName>
    </submittedName>
</protein>